<keyword evidence="3" id="KW-1015">Disulfide bond</keyword>
<keyword evidence="7" id="KW-0732">Signal</keyword>
<feature type="chain" id="PRO_5031447494" description="BPTI/Kunitz inhibitor domain-containing protein" evidence="7">
    <location>
        <begin position="21"/>
        <end position="122"/>
    </location>
</feature>
<dbReference type="PROSITE" id="PS50279">
    <property type="entry name" value="BPTI_KUNITZ_2"/>
    <property type="match status" value="1"/>
</dbReference>
<evidence type="ECO:0000313" key="9">
    <source>
        <dbReference type="EMBL" id="CAD7077494.1"/>
    </source>
</evidence>
<keyword evidence="2" id="KW-0722">Serine protease inhibitor</keyword>
<dbReference type="PANTHER" id="PTHR47247">
    <property type="entry name" value="KUNITZ-TYPE PROTEASE INHIBITOR 2"/>
    <property type="match status" value="1"/>
</dbReference>
<dbReference type="PRINTS" id="PR00759">
    <property type="entry name" value="BASICPTASE"/>
</dbReference>
<evidence type="ECO:0000259" key="8">
    <source>
        <dbReference type="PROSITE" id="PS50279"/>
    </source>
</evidence>
<keyword evidence="10" id="KW-1185">Reference proteome</keyword>
<feature type="domain" description="BPTI/Kunitz inhibitor" evidence="8">
    <location>
        <begin position="26"/>
        <end position="76"/>
    </location>
</feature>
<dbReference type="SMART" id="SM00131">
    <property type="entry name" value="KU"/>
    <property type="match status" value="1"/>
</dbReference>
<dbReference type="InterPro" id="IPR002223">
    <property type="entry name" value="Kunitz_BPTI"/>
</dbReference>
<organism evidence="9 10">
    <name type="scientific">Hermetia illucens</name>
    <name type="common">Black soldier fly</name>
    <dbReference type="NCBI Taxonomy" id="343691"/>
    <lineage>
        <taxon>Eukaryota</taxon>
        <taxon>Metazoa</taxon>
        <taxon>Ecdysozoa</taxon>
        <taxon>Arthropoda</taxon>
        <taxon>Hexapoda</taxon>
        <taxon>Insecta</taxon>
        <taxon>Pterygota</taxon>
        <taxon>Neoptera</taxon>
        <taxon>Endopterygota</taxon>
        <taxon>Diptera</taxon>
        <taxon>Brachycera</taxon>
        <taxon>Stratiomyomorpha</taxon>
        <taxon>Stratiomyidae</taxon>
        <taxon>Hermetiinae</taxon>
        <taxon>Hermetia</taxon>
    </lineage>
</organism>
<evidence type="ECO:0000256" key="4">
    <source>
        <dbReference type="ARBA" id="ARBA00049646"/>
    </source>
</evidence>
<gene>
    <name evidence="9" type="ORF">HERILL_LOCUS837</name>
</gene>
<evidence type="ECO:0000256" key="2">
    <source>
        <dbReference type="ARBA" id="ARBA00022900"/>
    </source>
</evidence>
<evidence type="ECO:0000256" key="1">
    <source>
        <dbReference type="ARBA" id="ARBA00022690"/>
    </source>
</evidence>
<dbReference type="InterPro" id="IPR020901">
    <property type="entry name" value="Prtase_inh_Kunz-CS"/>
</dbReference>
<reference evidence="9 10" key="1">
    <citation type="submission" date="2020-11" db="EMBL/GenBank/DDBJ databases">
        <authorList>
            <person name="Wallbank WR R."/>
            <person name="Pardo Diaz C."/>
            <person name="Kozak K."/>
            <person name="Martin S."/>
            <person name="Jiggins C."/>
            <person name="Moest M."/>
            <person name="Warren A I."/>
            <person name="Generalovic N T."/>
            <person name="Byers J.R.P. K."/>
            <person name="Montejo-Kovacevich G."/>
            <person name="Yen C E."/>
        </authorList>
    </citation>
    <scope>NUCLEOTIDE SEQUENCE [LARGE SCALE GENOMIC DNA]</scope>
</reference>
<name>A0A7R8UCM2_HERIL</name>
<dbReference type="FunFam" id="4.10.410.10:FF:000004">
    <property type="entry name" value="Tissue factor pathway inhibitor"/>
    <property type="match status" value="1"/>
</dbReference>
<evidence type="ECO:0000313" key="10">
    <source>
        <dbReference type="Proteomes" id="UP000594454"/>
    </source>
</evidence>
<feature type="signal peptide" evidence="7">
    <location>
        <begin position="1"/>
        <end position="20"/>
    </location>
</feature>
<proteinExistence type="inferred from homology"/>
<dbReference type="PROSITE" id="PS00280">
    <property type="entry name" value="BPTI_KUNITZ_1"/>
    <property type="match status" value="1"/>
</dbReference>
<sequence>MKYLLLLGLVVGLGTAFVSAANKDICYQKKEVGPCRASQPQFFYNPEIQDCDFFLYGGCRGNDNRFSDIGECRKVCLDLDTGGEQDNEESVISEESEDETPEKEDQAESEDSDNGSDDKDSK</sequence>
<feature type="region of interest" description="Disordered" evidence="6">
    <location>
        <begin position="81"/>
        <end position="122"/>
    </location>
</feature>
<dbReference type="PANTHER" id="PTHR47247:SF1">
    <property type="entry name" value="KUNITZ-TYPE PROTEASE INHIBITOR 2"/>
    <property type="match status" value="1"/>
</dbReference>
<dbReference type="GO" id="GO:0004867">
    <property type="term" value="F:serine-type endopeptidase inhibitor activity"/>
    <property type="evidence" value="ECO:0007669"/>
    <property type="project" value="UniProtKB-KW"/>
</dbReference>
<dbReference type="InterPro" id="IPR036880">
    <property type="entry name" value="Kunitz_BPTI_sf"/>
</dbReference>
<accession>A0A7R8UCM2</accession>
<evidence type="ECO:0000256" key="3">
    <source>
        <dbReference type="ARBA" id="ARBA00023157"/>
    </source>
</evidence>
<dbReference type="InParanoid" id="A0A7R8UCM2"/>
<protein>
    <recommendedName>
        <fullName evidence="8">BPTI/Kunitz inhibitor domain-containing protein</fullName>
    </recommendedName>
</protein>
<dbReference type="OMA" id="ANKDICY"/>
<dbReference type="AlphaFoldDB" id="A0A7R8UCM2"/>
<dbReference type="CDD" id="cd00109">
    <property type="entry name" value="Kunitz-type"/>
    <property type="match status" value="1"/>
</dbReference>
<dbReference type="Gene3D" id="4.10.410.10">
    <property type="entry name" value="Pancreatic trypsin inhibitor Kunitz domain"/>
    <property type="match status" value="1"/>
</dbReference>
<dbReference type="EMBL" id="LR899009">
    <property type="protein sequence ID" value="CAD7077494.1"/>
    <property type="molecule type" value="Genomic_DNA"/>
</dbReference>
<dbReference type="Pfam" id="PF00014">
    <property type="entry name" value="Kunitz_BPTI"/>
    <property type="match status" value="1"/>
</dbReference>
<comment type="similarity">
    <text evidence="4">Belongs to the venom Kunitz-type family. 01 (intermediate) subfamily.</text>
</comment>
<evidence type="ECO:0000256" key="6">
    <source>
        <dbReference type="SAM" id="MobiDB-lite"/>
    </source>
</evidence>
<dbReference type="SUPFAM" id="SSF57362">
    <property type="entry name" value="BPTI-like"/>
    <property type="match status" value="1"/>
</dbReference>
<comment type="function">
    <text evidence="5">Serine protease inhibitor that inhibits trypsin at a molar ratio of 1:1.</text>
</comment>
<feature type="compositionally biased region" description="Acidic residues" evidence="6">
    <location>
        <begin position="81"/>
        <end position="115"/>
    </location>
</feature>
<keyword evidence="1" id="KW-0646">Protease inhibitor</keyword>
<dbReference type="Proteomes" id="UP000594454">
    <property type="component" value="Chromosome 1"/>
</dbReference>
<evidence type="ECO:0000256" key="7">
    <source>
        <dbReference type="SAM" id="SignalP"/>
    </source>
</evidence>
<dbReference type="OrthoDB" id="4473401at2759"/>
<evidence type="ECO:0000256" key="5">
    <source>
        <dbReference type="ARBA" id="ARBA00093388"/>
    </source>
</evidence>